<comment type="pathway">
    <text evidence="1">Alkaloid biosynthesis; ergot alkaloid biosynthesis.</text>
</comment>
<protein>
    <recommendedName>
        <fullName evidence="7">NAD(P)-binding domain-containing protein</fullName>
    </recommendedName>
</protein>
<dbReference type="Proteomes" id="UP000191285">
    <property type="component" value="Unassembled WGS sequence"/>
</dbReference>
<evidence type="ECO:0000313" key="5">
    <source>
        <dbReference type="EMBL" id="OQE13753.1"/>
    </source>
</evidence>
<dbReference type="STRING" id="303698.A0A1V6SJK0"/>
<dbReference type="UniPathway" id="UPA00327"/>
<organism evidence="5 6">
    <name type="scientific">Penicillium steckii</name>
    <dbReference type="NCBI Taxonomy" id="303698"/>
    <lineage>
        <taxon>Eukaryota</taxon>
        <taxon>Fungi</taxon>
        <taxon>Dikarya</taxon>
        <taxon>Ascomycota</taxon>
        <taxon>Pezizomycotina</taxon>
        <taxon>Eurotiomycetes</taxon>
        <taxon>Eurotiomycetidae</taxon>
        <taxon>Eurotiales</taxon>
        <taxon>Aspergillaceae</taxon>
        <taxon>Penicillium</taxon>
    </lineage>
</organism>
<evidence type="ECO:0008006" key="7">
    <source>
        <dbReference type="Google" id="ProtNLM"/>
    </source>
</evidence>
<keyword evidence="3" id="KW-0017">Alkaloid metabolism</keyword>
<keyword evidence="4" id="KW-0560">Oxidoreductase</keyword>
<proteinExistence type="inferred from homology"/>
<dbReference type="PANTHER" id="PTHR43162:SF1">
    <property type="entry name" value="PRESTALK A DIFFERENTIATION PROTEIN A"/>
    <property type="match status" value="1"/>
</dbReference>
<dbReference type="NCBIfam" id="TIGR03649">
    <property type="entry name" value="ergot_EASG"/>
    <property type="match status" value="1"/>
</dbReference>
<comment type="similarity">
    <text evidence="2">Belongs to the fgaFS/easG family.</text>
</comment>
<evidence type="ECO:0000256" key="3">
    <source>
        <dbReference type="ARBA" id="ARBA00022589"/>
    </source>
</evidence>
<evidence type="ECO:0000256" key="2">
    <source>
        <dbReference type="ARBA" id="ARBA00005372"/>
    </source>
</evidence>
<sequence>MTILVLGGRGKTAGHLSELLNNANIPFLLGTSSTSHKSPYTLTHFDWLDETTYENPFLQASSASLKAISAVYLVAPPVDDMAPPMIKFIDLCRSKGVKRFILLSASNINKGDHSMGQAHAHLDSCQDIEYVSLRPTWFMENLVGDPYLDWIKTEGKIYTATQNGKVPFISAFDIAQVAFCLLKEWKAPKKEYFVLGPELISYDEVADILTEVLGRKISHVSMSEAEYTKFLTDSAGLPHYYAATLASMEAEVAVGGEEKNSDDVKEVTGVSPLAFRDFAAREKGRWL</sequence>
<dbReference type="InterPro" id="IPR036291">
    <property type="entry name" value="NAD(P)-bd_dom_sf"/>
</dbReference>
<dbReference type="SUPFAM" id="SSF51735">
    <property type="entry name" value="NAD(P)-binding Rossmann-fold domains"/>
    <property type="match status" value="1"/>
</dbReference>
<evidence type="ECO:0000256" key="1">
    <source>
        <dbReference type="ARBA" id="ARBA00005107"/>
    </source>
</evidence>
<dbReference type="AlphaFoldDB" id="A0A1V6SJK0"/>
<dbReference type="InterPro" id="IPR019901">
    <property type="entry name" value="Ergot_alkaloid_biosynthesis"/>
</dbReference>
<comment type="caution">
    <text evidence="5">The sequence shown here is derived from an EMBL/GenBank/DDBJ whole genome shotgun (WGS) entry which is preliminary data.</text>
</comment>
<dbReference type="Gene3D" id="3.90.25.10">
    <property type="entry name" value="UDP-galactose 4-epimerase, domain 1"/>
    <property type="match status" value="1"/>
</dbReference>
<evidence type="ECO:0000313" key="6">
    <source>
        <dbReference type="Proteomes" id="UP000191285"/>
    </source>
</evidence>
<dbReference type="GO" id="GO:0035835">
    <property type="term" value="P:indole alkaloid biosynthetic process"/>
    <property type="evidence" value="ECO:0007669"/>
    <property type="project" value="UniProtKB-UniPathway"/>
</dbReference>
<evidence type="ECO:0000256" key="4">
    <source>
        <dbReference type="ARBA" id="ARBA00023002"/>
    </source>
</evidence>
<reference evidence="6" key="1">
    <citation type="journal article" date="2017" name="Nat. Microbiol.">
        <title>Global analysis of biosynthetic gene clusters reveals vast potential of secondary metabolite production in Penicillium species.</title>
        <authorList>
            <person name="Nielsen J.C."/>
            <person name="Grijseels S."/>
            <person name="Prigent S."/>
            <person name="Ji B."/>
            <person name="Dainat J."/>
            <person name="Nielsen K.F."/>
            <person name="Frisvad J.C."/>
            <person name="Workman M."/>
            <person name="Nielsen J."/>
        </authorList>
    </citation>
    <scope>NUCLEOTIDE SEQUENCE [LARGE SCALE GENOMIC DNA]</scope>
    <source>
        <strain evidence="6">IBT 24891</strain>
    </source>
</reference>
<accession>A0A1V6SJK0</accession>
<dbReference type="EMBL" id="MLKD01000046">
    <property type="protein sequence ID" value="OQE13753.1"/>
    <property type="molecule type" value="Genomic_DNA"/>
</dbReference>
<dbReference type="PANTHER" id="PTHR43162">
    <property type="match status" value="1"/>
</dbReference>
<dbReference type="Gene3D" id="3.40.50.720">
    <property type="entry name" value="NAD(P)-binding Rossmann-like Domain"/>
    <property type="match status" value="1"/>
</dbReference>
<dbReference type="OrthoDB" id="9997102at2759"/>
<name>A0A1V6SJK0_9EURO</name>
<gene>
    <name evidence="5" type="ORF">PENSTE_c046G08691</name>
</gene>
<keyword evidence="6" id="KW-1185">Reference proteome</keyword>
<dbReference type="GO" id="GO:0016491">
    <property type="term" value="F:oxidoreductase activity"/>
    <property type="evidence" value="ECO:0007669"/>
    <property type="project" value="UniProtKB-KW"/>
</dbReference>
<dbReference type="InterPro" id="IPR051604">
    <property type="entry name" value="Ergot_Alk_Oxidoreductase"/>
</dbReference>